<dbReference type="Pfam" id="PF00877">
    <property type="entry name" value="NLPC_P60"/>
    <property type="match status" value="1"/>
</dbReference>
<evidence type="ECO:0000256" key="4">
    <source>
        <dbReference type="ARBA" id="ARBA00022807"/>
    </source>
</evidence>
<dbReference type="EMBL" id="FRAC01000040">
    <property type="protein sequence ID" value="SHL61186.1"/>
    <property type="molecule type" value="Genomic_DNA"/>
</dbReference>
<evidence type="ECO:0000256" key="1">
    <source>
        <dbReference type="ARBA" id="ARBA00007074"/>
    </source>
</evidence>
<evidence type="ECO:0000313" key="9">
    <source>
        <dbReference type="EMBL" id="SHL61186.1"/>
    </source>
</evidence>
<dbReference type="PROSITE" id="PS51935">
    <property type="entry name" value="NLPC_P60"/>
    <property type="match status" value="1"/>
</dbReference>
<dbReference type="InterPro" id="IPR003646">
    <property type="entry name" value="SH3-like_bac-type"/>
</dbReference>
<keyword evidence="6" id="KW-0732">Signal</keyword>
<evidence type="ECO:0000259" key="8">
    <source>
        <dbReference type="PROSITE" id="PS51935"/>
    </source>
</evidence>
<feature type="domain" description="NlpC/P60" evidence="8">
    <location>
        <begin position="316"/>
        <end position="437"/>
    </location>
</feature>
<evidence type="ECO:0000259" key="7">
    <source>
        <dbReference type="PROSITE" id="PS51781"/>
    </source>
</evidence>
<keyword evidence="10" id="KW-1185">Reference proteome</keyword>
<comment type="similarity">
    <text evidence="1">Belongs to the peptidase C40 family.</text>
</comment>
<dbReference type="GO" id="GO:0006508">
    <property type="term" value="P:proteolysis"/>
    <property type="evidence" value="ECO:0007669"/>
    <property type="project" value="UniProtKB-KW"/>
</dbReference>
<dbReference type="Pfam" id="PF08239">
    <property type="entry name" value="SH3_3"/>
    <property type="match status" value="2"/>
</dbReference>
<dbReference type="InterPro" id="IPR051202">
    <property type="entry name" value="Peptidase_C40"/>
</dbReference>
<dbReference type="Gene3D" id="2.30.30.40">
    <property type="entry name" value="SH3 Domains"/>
    <property type="match status" value="2"/>
</dbReference>
<feature type="domain" description="SH3b" evidence="7">
    <location>
        <begin position="86"/>
        <end position="149"/>
    </location>
</feature>
<dbReference type="PANTHER" id="PTHR47053">
    <property type="entry name" value="MUREIN DD-ENDOPEPTIDASE MEPH-RELATED"/>
    <property type="match status" value="1"/>
</dbReference>
<feature type="chain" id="PRO_5013065243" evidence="6">
    <location>
        <begin position="29"/>
        <end position="437"/>
    </location>
</feature>
<name>A0A1M7C215_9FIRM</name>
<dbReference type="Gene3D" id="3.90.1720.10">
    <property type="entry name" value="endopeptidase domain like (from Nostoc punctiforme)"/>
    <property type="match status" value="1"/>
</dbReference>
<dbReference type="STRING" id="1121322.SAMN02745136_05313"/>
<dbReference type="PROSITE" id="PS51781">
    <property type="entry name" value="SH3B"/>
    <property type="match status" value="2"/>
</dbReference>
<dbReference type="Proteomes" id="UP000184386">
    <property type="component" value="Unassembled WGS sequence"/>
</dbReference>
<keyword evidence="2" id="KW-0645">Protease</keyword>
<dbReference type="RefSeq" id="WP_084124776.1">
    <property type="nucleotide sequence ID" value="NZ_FRAC01000040.1"/>
</dbReference>
<feature type="domain" description="SH3b" evidence="7">
    <location>
        <begin position="160"/>
        <end position="223"/>
    </location>
</feature>
<sequence length="437" mass="46921">MLRSTAVKASLCTAALLLSLGAGVRVQAAEGISDNGLAGIMPALDNYYVATAEVDKGEAEKLLDSYAKQKEEPSSNEVKKVKSPYANLGISIADNYVNIRKSPNTDSKIVGKLYKGCATDILARKGDWVKIKSGKVKGYINADFLAIGSKAEKLVDEYADKYATIDTETLFVREKPGTDKTIVTMVPQGETYYISKEFNKWAKIVIDEGESGFVSKDYIKIDVKFKYAISIKEEMAKIAAEKKAKKAEAERLEALAKEREEARQQAASREQSHQSSSSSSSSRSNSSSSNSSSSNSSSNSSSHSSSGNSSSSGSGSGSGQSIASYAMNFVGNPYVWGGTSLTNGADCSGFVYSVYSHFGYSIPRDSRSQAAGAGYEVSVSNVQPGDLIFYTNSGGSVNHVAMYIGNGQVVNASNERDGIKISRYNYRTPYKARRIAK</sequence>
<keyword evidence="4" id="KW-0788">Thiol protease</keyword>
<feature type="region of interest" description="Disordered" evidence="5">
    <location>
        <begin position="255"/>
        <end position="317"/>
    </location>
</feature>
<gene>
    <name evidence="9" type="ORF">SAMN02745136_05313</name>
</gene>
<dbReference type="PANTHER" id="PTHR47053:SF1">
    <property type="entry name" value="MUREIN DD-ENDOPEPTIDASE MEPH-RELATED"/>
    <property type="match status" value="1"/>
</dbReference>
<dbReference type="AlphaFoldDB" id="A0A1M7C215"/>
<keyword evidence="3 9" id="KW-0378">Hydrolase</keyword>
<organism evidence="9 10">
    <name type="scientific">Anaerocolumna jejuensis DSM 15929</name>
    <dbReference type="NCBI Taxonomy" id="1121322"/>
    <lineage>
        <taxon>Bacteria</taxon>
        <taxon>Bacillati</taxon>
        <taxon>Bacillota</taxon>
        <taxon>Clostridia</taxon>
        <taxon>Lachnospirales</taxon>
        <taxon>Lachnospiraceae</taxon>
        <taxon>Anaerocolumna</taxon>
    </lineage>
</organism>
<dbReference type="InterPro" id="IPR038765">
    <property type="entry name" value="Papain-like_cys_pep_sf"/>
</dbReference>
<dbReference type="InterPro" id="IPR000064">
    <property type="entry name" value="NLP_P60_dom"/>
</dbReference>
<evidence type="ECO:0000256" key="5">
    <source>
        <dbReference type="SAM" id="MobiDB-lite"/>
    </source>
</evidence>
<dbReference type="GO" id="GO:0008234">
    <property type="term" value="F:cysteine-type peptidase activity"/>
    <property type="evidence" value="ECO:0007669"/>
    <property type="project" value="UniProtKB-KW"/>
</dbReference>
<reference evidence="9 10" key="1">
    <citation type="submission" date="2016-11" db="EMBL/GenBank/DDBJ databases">
        <authorList>
            <person name="Jaros S."/>
            <person name="Januszkiewicz K."/>
            <person name="Wedrychowicz H."/>
        </authorList>
    </citation>
    <scope>NUCLEOTIDE SEQUENCE [LARGE SCALE GENOMIC DNA]</scope>
    <source>
        <strain evidence="9 10">DSM 15929</strain>
    </source>
</reference>
<proteinExistence type="inferred from homology"/>
<accession>A0A1M7C215</accession>
<protein>
    <submittedName>
        <fullName evidence="9">Cell wall-associated hydrolase, NlpC family</fullName>
    </submittedName>
</protein>
<dbReference type="SUPFAM" id="SSF54001">
    <property type="entry name" value="Cysteine proteinases"/>
    <property type="match status" value="1"/>
</dbReference>
<evidence type="ECO:0000256" key="6">
    <source>
        <dbReference type="SAM" id="SignalP"/>
    </source>
</evidence>
<feature type="compositionally biased region" description="Low complexity" evidence="5">
    <location>
        <begin position="264"/>
        <end position="313"/>
    </location>
</feature>
<dbReference type="OrthoDB" id="9808890at2"/>
<evidence type="ECO:0000313" key="10">
    <source>
        <dbReference type="Proteomes" id="UP000184386"/>
    </source>
</evidence>
<evidence type="ECO:0000256" key="3">
    <source>
        <dbReference type="ARBA" id="ARBA00022801"/>
    </source>
</evidence>
<feature type="signal peptide" evidence="6">
    <location>
        <begin position="1"/>
        <end position="28"/>
    </location>
</feature>
<dbReference type="SMART" id="SM00287">
    <property type="entry name" value="SH3b"/>
    <property type="match status" value="2"/>
</dbReference>
<evidence type="ECO:0000256" key="2">
    <source>
        <dbReference type="ARBA" id="ARBA00022670"/>
    </source>
</evidence>